<dbReference type="GO" id="GO:0032259">
    <property type="term" value="P:methylation"/>
    <property type="evidence" value="ECO:0007669"/>
    <property type="project" value="UniProtKB-KW"/>
</dbReference>
<dbReference type="HAMAP" id="MF_03188">
    <property type="entry name" value="Methyltr_EFM4"/>
    <property type="match status" value="1"/>
</dbReference>
<keyword evidence="3 5" id="KW-0808">Transferase</keyword>
<feature type="region of interest" description="Disordered" evidence="6">
    <location>
        <begin position="1"/>
        <end position="20"/>
    </location>
</feature>
<dbReference type="Pfam" id="PF13847">
    <property type="entry name" value="Methyltransf_31"/>
    <property type="match status" value="1"/>
</dbReference>
<accession>A0A3N4KG32</accession>
<evidence type="ECO:0000256" key="3">
    <source>
        <dbReference type="ARBA" id="ARBA00022679"/>
    </source>
</evidence>
<dbReference type="OrthoDB" id="10069295at2759"/>
<comment type="similarity">
    <text evidence="5">Belongs to the class I-like SAM-binding methyltransferase superfamily. EFM4 family.</text>
</comment>
<keyword evidence="1 5" id="KW-0963">Cytoplasm</keyword>
<feature type="domain" description="Methyltransferase" evidence="7">
    <location>
        <begin position="67"/>
        <end position="215"/>
    </location>
</feature>
<keyword evidence="9" id="KW-1185">Reference proteome</keyword>
<evidence type="ECO:0000256" key="4">
    <source>
        <dbReference type="ARBA" id="ARBA00022691"/>
    </source>
</evidence>
<gene>
    <name evidence="5" type="primary">EFM4</name>
    <name evidence="8" type="ORF">P167DRAFT_417274</name>
</gene>
<dbReference type="EMBL" id="ML119187">
    <property type="protein sequence ID" value="RPB07311.1"/>
    <property type="molecule type" value="Genomic_DNA"/>
</dbReference>
<protein>
    <recommendedName>
        <fullName evidence="5">Protein-lysine N-methyltransferase EFM4</fullName>
        <ecNumber evidence="5">2.1.1.-</ecNumber>
    </recommendedName>
    <alternativeName>
        <fullName evidence="5">Elongation factor methyltransferase 4</fullName>
    </alternativeName>
</protein>
<keyword evidence="2 5" id="KW-0489">Methyltransferase</keyword>
<dbReference type="Proteomes" id="UP000277580">
    <property type="component" value="Unassembled WGS sequence"/>
</dbReference>
<dbReference type="GO" id="GO:0005737">
    <property type="term" value="C:cytoplasm"/>
    <property type="evidence" value="ECO:0007669"/>
    <property type="project" value="UniProtKB-SubCell"/>
</dbReference>
<dbReference type="STRING" id="1392247.A0A3N4KG32"/>
<reference evidence="8 9" key="1">
    <citation type="journal article" date="2018" name="Nat. Ecol. Evol.">
        <title>Pezizomycetes genomes reveal the molecular basis of ectomycorrhizal truffle lifestyle.</title>
        <authorList>
            <person name="Murat C."/>
            <person name="Payen T."/>
            <person name="Noel B."/>
            <person name="Kuo A."/>
            <person name="Morin E."/>
            <person name="Chen J."/>
            <person name="Kohler A."/>
            <person name="Krizsan K."/>
            <person name="Balestrini R."/>
            <person name="Da Silva C."/>
            <person name="Montanini B."/>
            <person name="Hainaut M."/>
            <person name="Levati E."/>
            <person name="Barry K.W."/>
            <person name="Belfiori B."/>
            <person name="Cichocki N."/>
            <person name="Clum A."/>
            <person name="Dockter R.B."/>
            <person name="Fauchery L."/>
            <person name="Guy J."/>
            <person name="Iotti M."/>
            <person name="Le Tacon F."/>
            <person name="Lindquist E.A."/>
            <person name="Lipzen A."/>
            <person name="Malagnac F."/>
            <person name="Mello A."/>
            <person name="Molinier V."/>
            <person name="Miyauchi S."/>
            <person name="Poulain J."/>
            <person name="Riccioni C."/>
            <person name="Rubini A."/>
            <person name="Sitrit Y."/>
            <person name="Splivallo R."/>
            <person name="Traeger S."/>
            <person name="Wang M."/>
            <person name="Zifcakova L."/>
            <person name="Wipf D."/>
            <person name="Zambonelli A."/>
            <person name="Paolocci F."/>
            <person name="Nowrousian M."/>
            <person name="Ottonello S."/>
            <person name="Baldrian P."/>
            <person name="Spatafora J.W."/>
            <person name="Henrissat B."/>
            <person name="Nagy L.G."/>
            <person name="Aury J.M."/>
            <person name="Wincker P."/>
            <person name="Grigoriev I.V."/>
            <person name="Bonfante P."/>
            <person name="Martin F.M."/>
        </authorList>
    </citation>
    <scope>NUCLEOTIDE SEQUENCE [LARGE SCALE GENOMIC DNA]</scope>
    <source>
        <strain evidence="8 9">CCBAS932</strain>
    </source>
</reference>
<name>A0A3N4KG32_9PEZI</name>
<dbReference type="PANTHER" id="PTHR12843:SF5">
    <property type="entry name" value="EEF1A LYSINE METHYLTRANSFERASE 2"/>
    <property type="match status" value="1"/>
</dbReference>
<evidence type="ECO:0000313" key="8">
    <source>
        <dbReference type="EMBL" id="RPB07311.1"/>
    </source>
</evidence>
<dbReference type="Gene3D" id="3.40.50.150">
    <property type="entry name" value="Vaccinia Virus protein VP39"/>
    <property type="match status" value="1"/>
</dbReference>
<dbReference type="SUPFAM" id="SSF53335">
    <property type="entry name" value="S-adenosyl-L-methionine-dependent methyltransferases"/>
    <property type="match status" value="1"/>
</dbReference>
<keyword evidence="4 5" id="KW-0949">S-adenosyl-L-methionine</keyword>
<dbReference type="InParanoid" id="A0A3N4KG32"/>
<dbReference type="InterPro" id="IPR025714">
    <property type="entry name" value="Methyltranfer_dom"/>
</dbReference>
<dbReference type="InterPro" id="IPR029063">
    <property type="entry name" value="SAM-dependent_MTases_sf"/>
</dbReference>
<evidence type="ECO:0000259" key="7">
    <source>
        <dbReference type="Pfam" id="PF13847"/>
    </source>
</evidence>
<evidence type="ECO:0000256" key="1">
    <source>
        <dbReference type="ARBA" id="ARBA00022490"/>
    </source>
</evidence>
<evidence type="ECO:0000256" key="5">
    <source>
        <dbReference type="HAMAP-Rule" id="MF_03188"/>
    </source>
</evidence>
<dbReference type="GO" id="GO:0016192">
    <property type="term" value="P:vesicle-mediated transport"/>
    <property type="evidence" value="ECO:0007669"/>
    <property type="project" value="UniProtKB-UniRule"/>
</dbReference>
<evidence type="ECO:0000313" key="9">
    <source>
        <dbReference type="Proteomes" id="UP000277580"/>
    </source>
</evidence>
<organism evidence="8 9">
    <name type="scientific">Morchella conica CCBAS932</name>
    <dbReference type="NCBI Taxonomy" id="1392247"/>
    <lineage>
        <taxon>Eukaryota</taxon>
        <taxon>Fungi</taxon>
        <taxon>Dikarya</taxon>
        <taxon>Ascomycota</taxon>
        <taxon>Pezizomycotina</taxon>
        <taxon>Pezizomycetes</taxon>
        <taxon>Pezizales</taxon>
        <taxon>Morchellaceae</taxon>
        <taxon>Morchella</taxon>
    </lineage>
</organism>
<comment type="function">
    <text evidence="5">S-adenosyl-L-methionine-dependent protein-lysine N-methyltransferase that mono- and dimethylates elongation factor 1-alpha at 'Lys-316'. May play a role in intracellular transport.</text>
</comment>
<comment type="subcellular location">
    <subcellularLocation>
        <location evidence="5">Cytoplasm</location>
    </subcellularLocation>
</comment>
<proteinExistence type="inferred from homology"/>
<dbReference type="AlphaFoldDB" id="A0A3N4KG32"/>
<dbReference type="InterPro" id="IPR026635">
    <property type="entry name" value="Efm4/METTL10"/>
</dbReference>
<evidence type="ECO:0000256" key="6">
    <source>
        <dbReference type="SAM" id="MobiDB-lite"/>
    </source>
</evidence>
<dbReference type="EC" id="2.1.1.-" evidence="5"/>
<evidence type="ECO:0000256" key="2">
    <source>
        <dbReference type="ARBA" id="ARBA00022603"/>
    </source>
</evidence>
<dbReference type="PANTHER" id="PTHR12843">
    <property type="entry name" value="PROTEIN-LYSINE N-METHYLTRANSFERASE METTL10"/>
    <property type="match status" value="1"/>
</dbReference>
<keyword evidence="5" id="KW-0813">Transport</keyword>
<dbReference type="CDD" id="cd02440">
    <property type="entry name" value="AdoMet_MTases"/>
    <property type="match status" value="1"/>
</dbReference>
<sequence length="242" mass="26610">MTSPPEPTSEHLNPSKLGTKEYWDQAYETESHNFSADPTNEGQIWFDESDAESRILRYLSSQDLPASTSFLDVGTGNGHLLFELVECGEYDDDGGAMVGIDYSPKAVELAEKIAKERGVEKRVRFVVADCVKDELSAAEWVPEGGFGVVLDKGTFDAISLSGEVLEDGSGRRLYEGYTQGVVGVMARGGLLVVTSCNWTEEELKKKLLVNQDLEYYGKISYPSFSFGGKTGQAISSICFRRK</sequence>
<dbReference type="FunCoup" id="A0A3N4KG32">
    <property type="interactions" value="745"/>
</dbReference>
<dbReference type="GO" id="GO:0016279">
    <property type="term" value="F:protein-lysine N-methyltransferase activity"/>
    <property type="evidence" value="ECO:0007669"/>
    <property type="project" value="UniProtKB-UniRule"/>
</dbReference>